<dbReference type="Proteomes" id="UP001469553">
    <property type="component" value="Unassembled WGS sequence"/>
</dbReference>
<proteinExistence type="predicted"/>
<comment type="caution">
    <text evidence="1">The sequence shown here is derived from an EMBL/GenBank/DDBJ whole genome shotgun (WGS) entry which is preliminary data.</text>
</comment>
<dbReference type="EMBL" id="JAHRIP010085135">
    <property type="protein sequence ID" value="MEQ2314136.1"/>
    <property type="molecule type" value="Genomic_DNA"/>
</dbReference>
<sequence length="109" mass="12774">MQNSLEEKGTFVKKPSPKHLTNIINHLAFWSSRSQAEGGRFCSIVEQYVQHGEVFHHSYYEACFKCKNRDTRLYKINLSYRTNIHIFTRVPLIGRTVIRLKGSTSSRRK</sequence>
<accession>A0ABV1A7A8</accession>
<evidence type="ECO:0000313" key="2">
    <source>
        <dbReference type="Proteomes" id="UP001469553"/>
    </source>
</evidence>
<protein>
    <submittedName>
        <fullName evidence="1">Uncharacterized protein</fullName>
    </submittedName>
</protein>
<reference evidence="1 2" key="1">
    <citation type="submission" date="2021-06" db="EMBL/GenBank/DDBJ databases">
        <authorList>
            <person name="Palmer J.M."/>
        </authorList>
    </citation>
    <scope>NUCLEOTIDE SEQUENCE [LARGE SCALE GENOMIC DNA]</scope>
    <source>
        <strain evidence="1 2">AS_MEX2019</strain>
        <tissue evidence="1">Muscle</tissue>
    </source>
</reference>
<name>A0ABV1A7A8_9TELE</name>
<keyword evidence="2" id="KW-1185">Reference proteome</keyword>
<gene>
    <name evidence="1" type="ORF">AMECASPLE_009031</name>
</gene>
<organism evidence="1 2">
    <name type="scientific">Ameca splendens</name>
    <dbReference type="NCBI Taxonomy" id="208324"/>
    <lineage>
        <taxon>Eukaryota</taxon>
        <taxon>Metazoa</taxon>
        <taxon>Chordata</taxon>
        <taxon>Craniata</taxon>
        <taxon>Vertebrata</taxon>
        <taxon>Euteleostomi</taxon>
        <taxon>Actinopterygii</taxon>
        <taxon>Neopterygii</taxon>
        <taxon>Teleostei</taxon>
        <taxon>Neoteleostei</taxon>
        <taxon>Acanthomorphata</taxon>
        <taxon>Ovalentaria</taxon>
        <taxon>Atherinomorphae</taxon>
        <taxon>Cyprinodontiformes</taxon>
        <taxon>Goodeidae</taxon>
        <taxon>Ameca</taxon>
    </lineage>
</organism>
<evidence type="ECO:0000313" key="1">
    <source>
        <dbReference type="EMBL" id="MEQ2314136.1"/>
    </source>
</evidence>